<protein>
    <submittedName>
        <fullName evidence="1">Uncharacterized protein</fullName>
    </submittedName>
</protein>
<dbReference type="AlphaFoldDB" id="D8SWZ2"/>
<gene>
    <name evidence="1" type="ORF">SELMODRAFT_426624</name>
</gene>
<name>D8SWZ2_SELML</name>
<dbReference type="Gramene" id="EFJ11110">
    <property type="protein sequence ID" value="EFJ11110"/>
    <property type="gene ID" value="SELMODRAFT_426624"/>
</dbReference>
<dbReference type="KEGG" id="smo:SELMODRAFT_426624"/>
<dbReference type="EMBL" id="GL377649">
    <property type="protein sequence ID" value="EFJ11110.1"/>
    <property type="molecule type" value="Genomic_DNA"/>
</dbReference>
<sequence length="175" mass="20494">MTRSSGSSAKEQVRLVTLLVSLTNVLPFRVQELLQHRVIEPSMDEQVKGLAEELDCHWPAVFLATKFNSVVERLQTADQYLVIGSKQIWTYIRETDYMLPILQSRIDVEVRVLLENQLPVDLEEEFKVYFKGNYDEMLVLPFIDRHILTQFARHEREELGNSLVCLLCFYLAREF</sequence>
<accession>D8SWZ2</accession>
<dbReference type="Proteomes" id="UP000001514">
    <property type="component" value="Unassembled WGS sequence"/>
</dbReference>
<dbReference type="InParanoid" id="D8SWZ2"/>
<organism evidence="2">
    <name type="scientific">Selaginella moellendorffii</name>
    <name type="common">Spikemoss</name>
    <dbReference type="NCBI Taxonomy" id="88036"/>
    <lineage>
        <taxon>Eukaryota</taxon>
        <taxon>Viridiplantae</taxon>
        <taxon>Streptophyta</taxon>
        <taxon>Embryophyta</taxon>
        <taxon>Tracheophyta</taxon>
        <taxon>Lycopodiopsida</taxon>
        <taxon>Selaginellales</taxon>
        <taxon>Selaginellaceae</taxon>
        <taxon>Selaginella</taxon>
    </lineage>
</organism>
<evidence type="ECO:0000313" key="2">
    <source>
        <dbReference type="Proteomes" id="UP000001514"/>
    </source>
</evidence>
<evidence type="ECO:0000313" key="1">
    <source>
        <dbReference type="EMBL" id="EFJ11110.1"/>
    </source>
</evidence>
<proteinExistence type="predicted"/>
<keyword evidence="2" id="KW-1185">Reference proteome</keyword>
<dbReference type="HOGENOM" id="CLU_1535119_0_0_1"/>
<reference evidence="1 2" key="1">
    <citation type="journal article" date="2011" name="Science">
        <title>The Selaginella genome identifies genetic changes associated with the evolution of vascular plants.</title>
        <authorList>
            <person name="Banks J.A."/>
            <person name="Nishiyama T."/>
            <person name="Hasebe M."/>
            <person name="Bowman J.L."/>
            <person name="Gribskov M."/>
            <person name="dePamphilis C."/>
            <person name="Albert V.A."/>
            <person name="Aono N."/>
            <person name="Aoyama T."/>
            <person name="Ambrose B.A."/>
            <person name="Ashton N.W."/>
            <person name="Axtell M.J."/>
            <person name="Barker E."/>
            <person name="Barker M.S."/>
            <person name="Bennetzen J.L."/>
            <person name="Bonawitz N.D."/>
            <person name="Chapple C."/>
            <person name="Cheng C."/>
            <person name="Correa L.G."/>
            <person name="Dacre M."/>
            <person name="DeBarry J."/>
            <person name="Dreyer I."/>
            <person name="Elias M."/>
            <person name="Engstrom E.M."/>
            <person name="Estelle M."/>
            <person name="Feng L."/>
            <person name="Finet C."/>
            <person name="Floyd S.K."/>
            <person name="Frommer W.B."/>
            <person name="Fujita T."/>
            <person name="Gramzow L."/>
            <person name="Gutensohn M."/>
            <person name="Harholt J."/>
            <person name="Hattori M."/>
            <person name="Heyl A."/>
            <person name="Hirai T."/>
            <person name="Hiwatashi Y."/>
            <person name="Ishikawa M."/>
            <person name="Iwata M."/>
            <person name="Karol K.G."/>
            <person name="Koehler B."/>
            <person name="Kolukisaoglu U."/>
            <person name="Kubo M."/>
            <person name="Kurata T."/>
            <person name="Lalonde S."/>
            <person name="Li K."/>
            <person name="Li Y."/>
            <person name="Litt A."/>
            <person name="Lyons E."/>
            <person name="Manning G."/>
            <person name="Maruyama T."/>
            <person name="Michael T.P."/>
            <person name="Mikami K."/>
            <person name="Miyazaki S."/>
            <person name="Morinaga S."/>
            <person name="Murata T."/>
            <person name="Mueller-Roeber B."/>
            <person name="Nelson D.R."/>
            <person name="Obara M."/>
            <person name="Oguri Y."/>
            <person name="Olmstead R.G."/>
            <person name="Onodera N."/>
            <person name="Petersen B.L."/>
            <person name="Pils B."/>
            <person name="Prigge M."/>
            <person name="Rensing S.A."/>
            <person name="Riano-Pachon D.M."/>
            <person name="Roberts A.W."/>
            <person name="Sato Y."/>
            <person name="Scheller H.V."/>
            <person name="Schulz B."/>
            <person name="Schulz C."/>
            <person name="Shakirov E.V."/>
            <person name="Shibagaki N."/>
            <person name="Shinohara N."/>
            <person name="Shippen D.E."/>
            <person name="Soerensen I."/>
            <person name="Sotooka R."/>
            <person name="Sugimoto N."/>
            <person name="Sugita M."/>
            <person name="Sumikawa N."/>
            <person name="Tanurdzic M."/>
            <person name="Theissen G."/>
            <person name="Ulvskov P."/>
            <person name="Wakazuki S."/>
            <person name="Weng J.K."/>
            <person name="Willats W.W."/>
            <person name="Wipf D."/>
            <person name="Wolf P.G."/>
            <person name="Yang L."/>
            <person name="Zimmer A.D."/>
            <person name="Zhu Q."/>
            <person name="Mitros T."/>
            <person name="Hellsten U."/>
            <person name="Loque D."/>
            <person name="Otillar R."/>
            <person name="Salamov A."/>
            <person name="Schmutz J."/>
            <person name="Shapiro H."/>
            <person name="Lindquist E."/>
            <person name="Lucas S."/>
            <person name="Rokhsar D."/>
            <person name="Grigoriev I.V."/>
        </authorList>
    </citation>
    <scope>NUCLEOTIDE SEQUENCE [LARGE SCALE GENOMIC DNA]</scope>
</reference>